<dbReference type="EMBL" id="ACEA01000044">
    <property type="protein sequence ID" value="EEG23260.1"/>
    <property type="molecule type" value="Genomic_DNA"/>
</dbReference>
<sequence>MSARWKFSENNSFPVRLFKHMLLWPIFAVLPNEKAKLFD</sequence>
<dbReference type="HOGENOM" id="CLU_3308907_0_0_4"/>
<name>C0DXH8_EIKCO</name>
<protein>
    <submittedName>
        <fullName evidence="1">Uncharacterized protein</fullName>
    </submittedName>
</protein>
<comment type="caution">
    <text evidence="1">The sequence shown here is derived from an EMBL/GenBank/DDBJ whole genome shotgun (WGS) entry which is preliminary data.</text>
</comment>
<reference evidence="1 2" key="1">
    <citation type="submission" date="2009-01" db="EMBL/GenBank/DDBJ databases">
        <authorList>
            <person name="Fulton L."/>
            <person name="Clifton S."/>
            <person name="Chinwalla A.T."/>
            <person name="Mitreva M."/>
            <person name="Sodergren E."/>
            <person name="Weinstock G."/>
            <person name="Clifton S."/>
            <person name="Dooling D.J."/>
            <person name="Fulton B."/>
            <person name="Minx P."/>
            <person name="Pepin K.H."/>
            <person name="Johnson M."/>
            <person name="Bhonagiri V."/>
            <person name="Nash W.E."/>
            <person name="Mardis E.R."/>
            <person name="Wilson R.K."/>
        </authorList>
    </citation>
    <scope>NUCLEOTIDE SEQUENCE [LARGE SCALE GENOMIC DNA]</scope>
    <source>
        <strain evidence="1 2">ATCC 23834</strain>
    </source>
</reference>
<proteinExistence type="predicted"/>
<evidence type="ECO:0000313" key="2">
    <source>
        <dbReference type="Proteomes" id="UP000005837"/>
    </source>
</evidence>
<organism evidence="1 2">
    <name type="scientific">Eikenella corrodens ATCC 23834</name>
    <dbReference type="NCBI Taxonomy" id="546274"/>
    <lineage>
        <taxon>Bacteria</taxon>
        <taxon>Pseudomonadati</taxon>
        <taxon>Pseudomonadota</taxon>
        <taxon>Betaproteobacteria</taxon>
        <taxon>Neisseriales</taxon>
        <taxon>Neisseriaceae</taxon>
        <taxon>Eikenella</taxon>
    </lineage>
</organism>
<dbReference type="AlphaFoldDB" id="C0DXH8"/>
<gene>
    <name evidence="1" type="ORF">EIKCOROL_02087</name>
</gene>
<accession>C0DXH8</accession>
<dbReference type="Proteomes" id="UP000005837">
    <property type="component" value="Unassembled WGS sequence"/>
</dbReference>
<evidence type="ECO:0000313" key="1">
    <source>
        <dbReference type="EMBL" id="EEG23260.1"/>
    </source>
</evidence>